<sequence length="188" mass="20714">MADDTELPDFDVPVGLFQDVEDLKAEVARLTAQAKGLAEADAAGAGEASAGDDRRPADRPKTTRKENEWQFPPFNLLLDSPQYANELRALIEWVVEGVLVLGYLAEPSTDARWCQLWFDHTIAIARRSGPASTGRTWGTSRGWRQRADRSDSAVSRSTGSRARGSPRNEWAPRHAQPHGQIAPEPVAR</sequence>
<evidence type="ECO:0000313" key="3">
    <source>
        <dbReference type="Proteomes" id="UP000315226"/>
    </source>
</evidence>
<proteinExistence type="predicted"/>
<name>A0A4Y3S2A7_9ACTN</name>
<feature type="compositionally biased region" description="Low complexity" evidence="1">
    <location>
        <begin position="38"/>
        <end position="49"/>
    </location>
</feature>
<feature type="compositionally biased region" description="Polar residues" evidence="1">
    <location>
        <begin position="130"/>
        <end position="139"/>
    </location>
</feature>
<feature type="compositionally biased region" description="Basic and acidic residues" evidence="1">
    <location>
        <begin position="51"/>
        <end position="66"/>
    </location>
</feature>
<organism evidence="2 3">
    <name type="scientific">Streptomyces gardneri</name>
    <dbReference type="NCBI Taxonomy" id="66892"/>
    <lineage>
        <taxon>Bacteria</taxon>
        <taxon>Bacillati</taxon>
        <taxon>Actinomycetota</taxon>
        <taxon>Actinomycetes</taxon>
        <taxon>Kitasatosporales</taxon>
        <taxon>Streptomycetaceae</taxon>
        <taxon>Streptomyces</taxon>
    </lineage>
</organism>
<reference evidence="2 3" key="1">
    <citation type="submission" date="2019-06" db="EMBL/GenBank/DDBJ databases">
        <title>Whole genome shotgun sequence of Streptomyces gardneri NBRC 12865.</title>
        <authorList>
            <person name="Hosoyama A."/>
            <person name="Uohara A."/>
            <person name="Ohji S."/>
            <person name="Ichikawa N."/>
        </authorList>
    </citation>
    <scope>NUCLEOTIDE SEQUENCE [LARGE SCALE GENOMIC DNA]</scope>
    <source>
        <strain evidence="2 3">NBRC 12865</strain>
    </source>
</reference>
<feature type="region of interest" description="Disordered" evidence="1">
    <location>
        <begin position="38"/>
        <end position="66"/>
    </location>
</feature>
<protein>
    <submittedName>
        <fullName evidence="2">Uncharacterized protein</fullName>
    </submittedName>
</protein>
<dbReference type="Proteomes" id="UP000315226">
    <property type="component" value="Unassembled WGS sequence"/>
</dbReference>
<evidence type="ECO:0000313" key="2">
    <source>
        <dbReference type="EMBL" id="GEB62360.1"/>
    </source>
</evidence>
<accession>A0A4Y3S2A7</accession>
<gene>
    <name evidence="2" type="ORF">SGA01_79650</name>
</gene>
<comment type="caution">
    <text evidence="2">The sequence shown here is derived from an EMBL/GenBank/DDBJ whole genome shotgun (WGS) entry which is preliminary data.</text>
</comment>
<feature type="region of interest" description="Disordered" evidence="1">
    <location>
        <begin position="128"/>
        <end position="188"/>
    </location>
</feature>
<dbReference type="AlphaFoldDB" id="A0A4Y3S2A7"/>
<evidence type="ECO:0000256" key="1">
    <source>
        <dbReference type="SAM" id="MobiDB-lite"/>
    </source>
</evidence>
<keyword evidence="3" id="KW-1185">Reference proteome</keyword>
<dbReference type="EMBL" id="BJMN01000091">
    <property type="protein sequence ID" value="GEB62360.1"/>
    <property type="molecule type" value="Genomic_DNA"/>
</dbReference>